<dbReference type="AlphaFoldDB" id="A0AAW0KIQ6"/>
<accession>A0AAW0KIQ6</accession>
<evidence type="ECO:0000256" key="1">
    <source>
        <dbReference type="SAM" id="MobiDB-lite"/>
    </source>
</evidence>
<comment type="caution">
    <text evidence="2">The sequence shown here is derived from an EMBL/GenBank/DDBJ whole genome shotgun (WGS) entry which is preliminary data.</text>
</comment>
<evidence type="ECO:0000313" key="3">
    <source>
        <dbReference type="Proteomes" id="UP000237347"/>
    </source>
</evidence>
<sequence length="121" mass="13233">MNSACNINGNSNSSGKEEKSNPEESELSESLEHILPDSLFACPKKSADDNHTVLSTAPVEANENTSTLSSNNNQLLPSASPLTMATMKNVFFWAWNVANRVGEWPARGFQYASKDLRSNIQ</sequence>
<dbReference type="EMBL" id="PKMF04000292">
    <property type="protein sequence ID" value="KAK7839029.1"/>
    <property type="molecule type" value="Genomic_DNA"/>
</dbReference>
<protein>
    <submittedName>
        <fullName evidence="2">Uncharacterized protein</fullName>
    </submittedName>
</protein>
<keyword evidence="3" id="KW-1185">Reference proteome</keyword>
<feature type="region of interest" description="Disordered" evidence="1">
    <location>
        <begin position="1"/>
        <end position="30"/>
    </location>
</feature>
<reference evidence="2 3" key="1">
    <citation type="journal article" date="2018" name="Sci. Data">
        <title>The draft genome sequence of cork oak.</title>
        <authorList>
            <person name="Ramos A.M."/>
            <person name="Usie A."/>
            <person name="Barbosa P."/>
            <person name="Barros P.M."/>
            <person name="Capote T."/>
            <person name="Chaves I."/>
            <person name="Simoes F."/>
            <person name="Abreu I."/>
            <person name="Carrasquinho I."/>
            <person name="Faro C."/>
            <person name="Guimaraes J.B."/>
            <person name="Mendonca D."/>
            <person name="Nobrega F."/>
            <person name="Rodrigues L."/>
            <person name="Saibo N.J.M."/>
            <person name="Varela M.C."/>
            <person name="Egas C."/>
            <person name="Matos J."/>
            <person name="Miguel C.M."/>
            <person name="Oliveira M.M."/>
            <person name="Ricardo C.P."/>
            <person name="Goncalves S."/>
        </authorList>
    </citation>
    <scope>NUCLEOTIDE SEQUENCE [LARGE SCALE GENOMIC DNA]</scope>
    <source>
        <strain evidence="3">cv. HL8</strain>
    </source>
</reference>
<proteinExistence type="predicted"/>
<organism evidence="2 3">
    <name type="scientific">Quercus suber</name>
    <name type="common">Cork oak</name>
    <dbReference type="NCBI Taxonomy" id="58331"/>
    <lineage>
        <taxon>Eukaryota</taxon>
        <taxon>Viridiplantae</taxon>
        <taxon>Streptophyta</taxon>
        <taxon>Embryophyta</taxon>
        <taxon>Tracheophyta</taxon>
        <taxon>Spermatophyta</taxon>
        <taxon>Magnoliopsida</taxon>
        <taxon>eudicotyledons</taxon>
        <taxon>Gunneridae</taxon>
        <taxon>Pentapetalae</taxon>
        <taxon>rosids</taxon>
        <taxon>fabids</taxon>
        <taxon>Fagales</taxon>
        <taxon>Fagaceae</taxon>
        <taxon>Quercus</taxon>
    </lineage>
</organism>
<name>A0AAW0KIQ6_QUESU</name>
<dbReference type="Proteomes" id="UP000237347">
    <property type="component" value="Unassembled WGS sequence"/>
</dbReference>
<evidence type="ECO:0000313" key="2">
    <source>
        <dbReference type="EMBL" id="KAK7839029.1"/>
    </source>
</evidence>
<gene>
    <name evidence="2" type="ORF">CFP56_018804</name>
</gene>